<protein>
    <submittedName>
        <fullName evidence="1">Uncharacterized protein</fullName>
    </submittedName>
</protein>
<dbReference type="RefSeq" id="WP_060348541.1">
    <property type="nucleotide sequence ID" value="NZ_LPLZ01000079.1"/>
</dbReference>
<name>A0A108E714_9BURK</name>
<dbReference type="AlphaFoldDB" id="A0A108E714"/>
<gene>
    <name evidence="1" type="ORF">WT83_27825</name>
</gene>
<sequence length="523" mass="58153">MSTVHMMDQRISLTIAGMEVSLATLGHALYHLNRHQHEPGIVARPEHLADITLVRDGVPMEVVEERRPSGRVFGIRGSGSERALLLDMIDEVDRDVMRVDGVLRAPHEMSYFDWMAVVSVGSAAYNVFPCFPGTTDAEVDFMTLCTEEYFRRFGHSHCGPTYDGQQTNSRHDVHVAYALMYGKFVPEHVVAWYRDGAGQRKSKASDLGGFDIVLATPELRGGLTPQQFRFLGIFLREQAPEAASELPLTVTALKPYVDVLSRLGAGATYVDADNALTAAGLLQVRPRPETTMEAQPTDTSTLSEPVRELYTMLTDARFEAQVKRLDNDRSKGQVTEREYLRQMSIAKDARLTASSKFAVEMVAAIENRDVDYLLNVLDQADGNETSKAFMAKRYGVKIKGLNRQRRRAAIYSFCGFSAGQQADREANLTSMKNSRAQDRAAKEATEHAERVNVRTPSGTKSMRQFVDDAVADGFSELIKHRNGKFQWNLFNPKTHMAMGLSVAHGGLAYAREALKLPVRTLAA</sequence>
<evidence type="ECO:0000313" key="2">
    <source>
        <dbReference type="Proteomes" id="UP000068016"/>
    </source>
</evidence>
<reference evidence="1 2" key="1">
    <citation type="submission" date="2015-11" db="EMBL/GenBank/DDBJ databases">
        <title>Expanding the genomic diversity of Burkholderia species for the development of highly accurate diagnostics.</title>
        <authorList>
            <person name="Sahl J."/>
            <person name="Keim P."/>
            <person name="Wagner D."/>
        </authorList>
    </citation>
    <scope>NUCLEOTIDE SEQUENCE [LARGE SCALE GENOMIC DNA]</scope>
    <source>
        <strain evidence="1 2">MSMB793WGS</strain>
    </source>
</reference>
<organism evidence="1 2">
    <name type="scientific">Burkholderia territorii</name>
    <dbReference type="NCBI Taxonomy" id="1503055"/>
    <lineage>
        <taxon>Bacteria</taxon>
        <taxon>Pseudomonadati</taxon>
        <taxon>Pseudomonadota</taxon>
        <taxon>Betaproteobacteria</taxon>
        <taxon>Burkholderiales</taxon>
        <taxon>Burkholderiaceae</taxon>
        <taxon>Burkholderia</taxon>
        <taxon>Burkholderia cepacia complex</taxon>
    </lineage>
</organism>
<proteinExistence type="predicted"/>
<evidence type="ECO:0000313" key="1">
    <source>
        <dbReference type="EMBL" id="KWN05895.1"/>
    </source>
</evidence>
<comment type="caution">
    <text evidence="1">The sequence shown here is derived from an EMBL/GenBank/DDBJ whole genome shotgun (WGS) entry which is preliminary data.</text>
</comment>
<accession>A0A108E714</accession>
<dbReference type="Proteomes" id="UP000068016">
    <property type="component" value="Unassembled WGS sequence"/>
</dbReference>
<dbReference type="EMBL" id="LPLZ01000079">
    <property type="protein sequence ID" value="KWN05895.1"/>
    <property type="molecule type" value="Genomic_DNA"/>
</dbReference>